<dbReference type="InterPro" id="IPR036331">
    <property type="entry name" value="Chagasin-like_sf"/>
</dbReference>
<comment type="caution">
    <text evidence="4">The sequence shown here is derived from an EMBL/GenBank/DDBJ whole genome shotgun (WGS) entry which is preliminary data.</text>
</comment>
<feature type="domain" description="IrrE N-terminal-like" evidence="3">
    <location>
        <begin position="57"/>
        <end position="126"/>
    </location>
</feature>
<sequence>MANLRQRLLDASKKATQVLSDAGTAARIQSGFSRIDPMLLAQEQDVPVMLTEQFDKLLGAFLREGRAGIIVNSDRPIGMMHMTCAHELGHYFLGHVSTHDEHIDYGDMDSVTEQEANQFAYQLMAPMWLVVRTVKAKGWGKTNLLQPAVVYQLSLRLGISFTAMAWALARLKLVTPAQASTLCVAKPKALKNDMLPPGVALGKNADVWVLDSRDKDWIIEPRSTDRFLLNLPSHATAGYLWSADELAGEGFTLSPILVDAREQKREGPPLVGGGGEDSYFLAGPAVEQQGGSVSEFHLRETRPWVANDEAATELALKMQFETVEEGLSDSTRLREIQP</sequence>
<dbReference type="EMBL" id="JABRWJ010000021">
    <property type="protein sequence ID" value="NRF72267.1"/>
    <property type="molecule type" value="Genomic_DNA"/>
</dbReference>
<dbReference type="PANTHER" id="PTHR43236:SF1">
    <property type="entry name" value="BLL7220 PROTEIN"/>
    <property type="match status" value="1"/>
</dbReference>
<keyword evidence="2" id="KW-0789">Thiol protease inhibitor</keyword>
<accession>A0ABX2EUE2</accession>
<name>A0ABX2EUE2_9BURK</name>
<dbReference type="InterPro" id="IPR052345">
    <property type="entry name" value="Rad_response_metalloprotease"/>
</dbReference>
<evidence type="ECO:0000313" key="5">
    <source>
        <dbReference type="Proteomes" id="UP000737171"/>
    </source>
</evidence>
<evidence type="ECO:0000256" key="1">
    <source>
        <dbReference type="ARBA" id="ARBA00022690"/>
    </source>
</evidence>
<dbReference type="InterPro" id="IPR010359">
    <property type="entry name" value="IrrE_HExxH"/>
</dbReference>
<gene>
    <name evidence="4" type="ORF">HLB44_35310</name>
</gene>
<evidence type="ECO:0000256" key="2">
    <source>
        <dbReference type="ARBA" id="ARBA00022704"/>
    </source>
</evidence>
<reference evidence="4 5" key="1">
    <citation type="submission" date="2020-05" db="EMBL/GenBank/DDBJ databases">
        <title>Aquincola sp. isolate from soil.</title>
        <authorList>
            <person name="Han J."/>
            <person name="Kim D.-U."/>
        </authorList>
    </citation>
    <scope>NUCLEOTIDE SEQUENCE [LARGE SCALE GENOMIC DNA]</scope>
    <source>
        <strain evidence="4 5">S2</strain>
    </source>
</reference>
<protein>
    <submittedName>
        <fullName evidence="4">ImmA/IrrE family metallo-endopeptidase</fullName>
    </submittedName>
</protein>
<organism evidence="4 5">
    <name type="scientific">Pseudaquabacterium terrae</name>
    <dbReference type="NCBI Taxonomy" id="2732868"/>
    <lineage>
        <taxon>Bacteria</taxon>
        <taxon>Pseudomonadati</taxon>
        <taxon>Pseudomonadota</taxon>
        <taxon>Betaproteobacteria</taxon>
        <taxon>Burkholderiales</taxon>
        <taxon>Sphaerotilaceae</taxon>
        <taxon>Pseudaquabacterium</taxon>
    </lineage>
</organism>
<proteinExistence type="predicted"/>
<evidence type="ECO:0000259" key="3">
    <source>
        <dbReference type="Pfam" id="PF06114"/>
    </source>
</evidence>
<dbReference type="Gene3D" id="2.60.40.2020">
    <property type="match status" value="1"/>
</dbReference>
<dbReference type="Proteomes" id="UP000737171">
    <property type="component" value="Unassembled WGS sequence"/>
</dbReference>
<dbReference type="SUPFAM" id="SSF141066">
    <property type="entry name" value="ICP-like"/>
    <property type="match status" value="1"/>
</dbReference>
<dbReference type="Pfam" id="PF06114">
    <property type="entry name" value="Peptidase_M78"/>
    <property type="match status" value="1"/>
</dbReference>
<dbReference type="Gene3D" id="1.10.10.2910">
    <property type="match status" value="1"/>
</dbReference>
<dbReference type="RefSeq" id="WP_173135175.1">
    <property type="nucleotide sequence ID" value="NZ_JABRWJ010000021.1"/>
</dbReference>
<keyword evidence="5" id="KW-1185">Reference proteome</keyword>
<evidence type="ECO:0000313" key="4">
    <source>
        <dbReference type="EMBL" id="NRF72267.1"/>
    </source>
</evidence>
<keyword evidence="1" id="KW-0646">Protease inhibitor</keyword>
<dbReference type="PANTHER" id="PTHR43236">
    <property type="entry name" value="ANTITOXIN HIGA1"/>
    <property type="match status" value="1"/>
</dbReference>